<dbReference type="InterPro" id="IPR036443">
    <property type="entry name" value="Znf_RanBP2_sf"/>
</dbReference>
<dbReference type="AlphaFoldDB" id="A0A8J4RJ63"/>
<dbReference type="OrthoDB" id="448399at2759"/>
<feature type="domain" description="RanBP2-type" evidence="5">
    <location>
        <begin position="34"/>
        <end position="63"/>
    </location>
</feature>
<dbReference type="PANTHER" id="PTHR23111:SF40">
    <property type="entry name" value="RNA-BINDING PROTEIN INVOLVED IN HETEROCHROMATIN ASSEMBLY-RELATED"/>
    <property type="match status" value="1"/>
</dbReference>
<evidence type="ECO:0000256" key="4">
    <source>
        <dbReference type="PROSITE-ProRule" id="PRU00322"/>
    </source>
</evidence>
<name>A0A8J4RJ63_9ROSI</name>
<evidence type="ECO:0000256" key="2">
    <source>
        <dbReference type="ARBA" id="ARBA00022771"/>
    </source>
</evidence>
<reference evidence="6" key="1">
    <citation type="submission" date="2020-03" db="EMBL/GenBank/DDBJ databases">
        <title>Castanea mollissima Vanexum genome sequencing.</title>
        <authorList>
            <person name="Staton M."/>
        </authorList>
    </citation>
    <scope>NUCLEOTIDE SEQUENCE</scope>
    <source>
        <tissue evidence="6">Leaf</tissue>
    </source>
</reference>
<keyword evidence="1" id="KW-0479">Metal-binding</keyword>
<dbReference type="EMBL" id="JRKL02001187">
    <property type="protein sequence ID" value="KAF3965446.1"/>
    <property type="molecule type" value="Genomic_DNA"/>
</dbReference>
<dbReference type="PANTHER" id="PTHR23111">
    <property type="entry name" value="ZINC FINGER PROTEIN"/>
    <property type="match status" value="1"/>
</dbReference>
<dbReference type="Proteomes" id="UP000737018">
    <property type="component" value="Unassembled WGS sequence"/>
</dbReference>
<evidence type="ECO:0000256" key="1">
    <source>
        <dbReference type="ARBA" id="ARBA00022723"/>
    </source>
</evidence>
<evidence type="ECO:0000259" key="5">
    <source>
        <dbReference type="PROSITE" id="PS50199"/>
    </source>
</evidence>
<comment type="caution">
    <text evidence="6">The sequence shown here is derived from an EMBL/GenBank/DDBJ whole genome shotgun (WGS) entry which is preliminary data.</text>
</comment>
<dbReference type="GO" id="GO:0003729">
    <property type="term" value="F:mRNA binding"/>
    <property type="evidence" value="ECO:0007669"/>
    <property type="project" value="TreeGrafter"/>
</dbReference>
<dbReference type="PROSITE" id="PS50199">
    <property type="entry name" value="ZF_RANBP2_2"/>
    <property type="match status" value="1"/>
</dbReference>
<sequence>MCICNFLNFSRNKQCRGCNEDGPKKVGMGDVEMKKGDWTCSQCNFMNFSRNIRCLKCKAEWPKRVSAEEVEMEKGDWNCEQNCLRCRVARPKRQ</sequence>
<dbReference type="PROSITE" id="PS01358">
    <property type="entry name" value="ZF_RANBP2_1"/>
    <property type="match status" value="1"/>
</dbReference>
<dbReference type="Pfam" id="PF00641">
    <property type="entry name" value="Zn_ribbon_RanBP"/>
    <property type="match status" value="1"/>
</dbReference>
<accession>A0A8J4RJ63</accession>
<keyword evidence="3" id="KW-0862">Zinc</keyword>
<dbReference type="SUPFAM" id="SSF90209">
    <property type="entry name" value="Ran binding protein zinc finger-like"/>
    <property type="match status" value="1"/>
</dbReference>
<gene>
    <name evidence="6" type="ORF">CMV_010358</name>
</gene>
<keyword evidence="2 4" id="KW-0863">Zinc-finger</keyword>
<dbReference type="SMART" id="SM00547">
    <property type="entry name" value="ZnF_RBZ"/>
    <property type="match status" value="1"/>
</dbReference>
<evidence type="ECO:0000313" key="6">
    <source>
        <dbReference type="EMBL" id="KAF3965446.1"/>
    </source>
</evidence>
<protein>
    <recommendedName>
        <fullName evidence="5">RanBP2-type domain-containing protein</fullName>
    </recommendedName>
</protein>
<organism evidence="6 7">
    <name type="scientific">Castanea mollissima</name>
    <name type="common">Chinese chestnut</name>
    <dbReference type="NCBI Taxonomy" id="60419"/>
    <lineage>
        <taxon>Eukaryota</taxon>
        <taxon>Viridiplantae</taxon>
        <taxon>Streptophyta</taxon>
        <taxon>Embryophyta</taxon>
        <taxon>Tracheophyta</taxon>
        <taxon>Spermatophyta</taxon>
        <taxon>Magnoliopsida</taxon>
        <taxon>eudicotyledons</taxon>
        <taxon>Gunneridae</taxon>
        <taxon>Pentapetalae</taxon>
        <taxon>rosids</taxon>
        <taxon>fabids</taxon>
        <taxon>Fagales</taxon>
        <taxon>Fagaceae</taxon>
        <taxon>Castanea</taxon>
    </lineage>
</organism>
<dbReference type="GO" id="GO:0005737">
    <property type="term" value="C:cytoplasm"/>
    <property type="evidence" value="ECO:0007669"/>
    <property type="project" value="TreeGrafter"/>
</dbReference>
<dbReference type="InterPro" id="IPR001876">
    <property type="entry name" value="Znf_RanBP2"/>
</dbReference>
<keyword evidence="7" id="KW-1185">Reference proteome</keyword>
<dbReference type="GO" id="GO:0008270">
    <property type="term" value="F:zinc ion binding"/>
    <property type="evidence" value="ECO:0007669"/>
    <property type="project" value="UniProtKB-KW"/>
</dbReference>
<evidence type="ECO:0000256" key="3">
    <source>
        <dbReference type="ARBA" id="ARBA00022833"/>
    </source>
</evidence>
<dbReference type="Gene3D" id="4.10.1060.10">
    <property type="entry name" value="Zinc finger, RanBP2-type"/>
    <property type="match status" value="1"/>
</dbReference>
<evidence type="ECO:0000313" key="7">
    <source>
        <dbReference type="Proteomes" id="UP000737018"/>
    </source>
</evidence>
<proteinExistence type="predicted"/>